<evidence type="ECO:0000313" key="2">
    <source>
        <dbReference type="Proteomes" id="UP001064489"/>
    </source>
</evidence>
<accession>A0AAD5JSF8</accession>
<protein>
    <submittedName>
        <fullName evidence="1">Uncharacterized protein</fullName>
    </submittedName>
</protein>
<dbReference type="EMBL" id="JAJSOW010000001">
    <property type="protein sequence ID" value="KAI9200169.1"/>
    <property type="molecule type" value="Genomic_DNA"/>
</dbReference>
<gene>
    <name evidence="1" type="ORF">LWI28_003671</name>
</gene>
<reference evidence="1" key="2">
    <citation type="submission" date="2023-02" db="EMBL/GenBank/DDBJ databases">
        <authorList>
            <person name="Swenson N.G."/>
            <person name="Wegrzyn J.L."/>
            <person name="Mcevoy S.L."/>
        </authorList>
    </citation>
    <scope>NUCLEOTIDE SEQUENCE</scope>
    <source>
        <strain evidence="1">91603</strain>
        <tissue evidence="1">Leaf</tissue>
    </source>
</reference>
<proteinExistence type="predicted"/>
<comment type="caution">
    <text evidence="1">The sequence shown here is derived from an EMBL/GenBank/DDBJ whole genome shotgun (WGS) entry which is preliminary data.</text>
</comment>
<dbReference type="AlphaFoldDB" id="A0AAD5JSF8"/>
<keyword evidence="2" id="KW-1185">Reference proteome</keyword>
<dbReference type="Gene3D" id="3.50.30.30">
    <property type="match status" value="1"/>
</dbReference>
<dbReference type="Proteomes" id="UP001064489">
    <property type="component" value="Chromosome 9"/>
</dbReference>
<reference evidence="1" key="1">
    <citation type="journal article" date="2022" name="Plant J.">
        <title>Strategies of tolerance reflected in two North American maple genomes.</title>
        <authorList>
            <person name="McEvoy S.L."/>
            <person name="Sezen U.U."/>
            <person name="Trouern-Trend A."/>
            <person name="McMahon S.M."/>
            <person name="Schaberg P.G."/>
            <person name="Yang J."/>
            <person name="Wegrzyn J.L."/>
            <person name="Swenson N.G."/>
        </authorList>
    </citation>
    <scope>NUCLEOTIDE SEQUENCE</scope>
    <source>
        <strain evidence="1">91603</strain>
    </source>
</reference>
<organism evidence="1 2">
    <name type="scientific">Acer negundo</name>
    <name type="common">Box elder</name>
    <dbReference type="NCBI Taxonomy" id="4023"/>
    <lineage>
        <taxon>Eukaryota</taxon>
        <taxon>Viridiplantae</taxon>
        <taxon>Streptophyta</taxon>
        <taxon>Embryophyta</taxon>
        <taxon>Tracheophyta</taxon>
        <taxon>Spermatophyta</taxon>
        <taxon>Magnoliopsida</taxon>
        <taxon>eudicotyledons</taxon>
        <taxon>Gunneridae</taxon>
        <taxon>Pentapetalae</taxon>
        <taxon>rosids</taxon>
        <taxon>malvids</taxon>
        <taxon>Sapindales</taxon>
        <taxon>Sapindaceae</taxon>
        <taxon>Hippocastanoideae</taxon>
        <taxon>Acereae</taxon>
        <taxon>Acer</taxon>
    </lineage>
</organism>
<sequence>MFPASAFVENVPLVYNKTYSACNSSKLLSEAPLDAIIVCEETGFFEDQLDLICASNFRGAIFVSKDTELLELGRVSCPGVVISPEDAPAVLNYAKIGQANPGLRPNVLGF</sequence>
<name>A0AAD5JSF8_ACENE</name>
<evidence type="ECO:0000313" key="1">
    <source>
        <dbReference type="EMBL" id="KAI9200169.1"/>
    </source>
</evidence>